<accession>A0ABN7T381</accession>
<reference evidence="1 2" key="1">
    <citation type="submission" date="2021-04" db="EMBL/GenBank/DDBJ databases">
        <authorList>
            <person name="Bliznina A."/>
        </authorList>
    </citation>
    <scope>NUCLEOTIDE SEQUENCE [LARGE SCALE GENOMIC DNA]</scope>
</reference>
<protein>
    <submittedName>
        <fullName evidence="1">Oidioi.mRNA.OKI2018_I69.chr2.g4527.t1.cds</fullName>
    </submittedName>
</protein>
<name>A0ABN7T381_OIKDI</name>
<organism evidence="1 2">
    <name type="scientific">Oikopleura dioica</name>
    <name type="common">Tunicate</name>
    <dbReference type="NCBI Taxonomy" id="34765"/>
    <lineage>
        <taxon>Eukaryota</taxon>
        <taxon>Metazoa</taxon>
        <taxon>Chordata</taxon>
        <taxon>Tunicata</taxon>
        <taxon>Appendicularia</taxon>
        <taxon>Copelata</taxon>
        <taxon>Oikopleuridae</taxon>
        <taxon>Oikopleura</taxon>
    </lineage>
</organism>
<gene>
    <name evidence="1" type="ORF">OKIOD_LOCUS13292</name>
</gene>
<sequence>MRQRVAAIKKRMDRFDRPDTCAKPWLIDPSTAMNTWFSNLDAHPCTVASNLVEGTELWLQNFGCQDAIIERFETNYGDKNWNSRKDSRKIARRKRMIYRYNLEITRAPCRQDFLHGHVEETTSPETSTQGSTEATTTTVFTTTTQPWWTSAWWASAVTVNNGR</sequence>
<proteinExistence type="predicted"/>
<keyword evidence="2" id="KW-1185">Reference proteome</keyword>
<dbReference type="EMBL" id="OU015567">
    <property type="protein sequence ID" value="CAG5110087.1"/>
    <property type="molecule type" value="Genomic_DNA"/>
</dbReference>
<dbReference type="Proteomes" id="UP001158576">
    <property type="component" value="Chromosome 2"/>
</dbReference>
<evidence type="ECO:0000313" key="2">
    <source>
        <dbReference type="Proteomes" id="UP001158576"/>
    </source>
</evidence>
<evidence type="ECO:0000313" key="1">
    <source>
        <dbReference type="EMBL" id="CAG5110087.1"/>
    </source>
</evidence>